<organism evidence="1 2">
    <name type="scientific">Bacillus wiedmannii</name>
    <dbReference type="NCBI Taxonomy" id="1890302"/>
    <lineage>
        <taxon>Bacteria</taxon>
        <taxon>Bacillati</taxon>
        <taxon>Bacillota</taxon>
        <taxon>Bacilli</taxon>
        <taxon>Bacillales</taxon>
        <taxon>Bacillaceae</taxon>
        <taxon>Bacillus</taxon>
        <taxon>Bacillus cereus group</taxon>
    </lineage>
</organism>
<comment type="caution">
    <text evidence="1">The sequence shown here is derived from an EMBL/GenBank/DDBJ whole genome shotgun (WGS) entry which is preliminary data.</text>
</comment>
<dbReference type="RefSeq" id="WP_016135816.1">
    <property type="nucleotide sequence ID" value="NZ_FMBG01000025.1"/>
</dbReference>
<reference evidence="1 2" key="1">
    <citation type="submission" date="2016-08" db="EMBL/GenBank/DDBJ databases">
        <authorList>
            <person name="Loux V."/>
            <person name="Rue O."/>
        </authorList>
    </citation>
    <scope>NUCLEOTIDE SEQUENCE [LARGE SCALE GENOMIC DNA]</scope>
    <source>
        <strain evidence="1 2">WSBC_10311</strain>
    </source>
</reference>
<name>A0AB37Z1I8_9BACI</name>
<sequence length="130" mass="15285">MLARCLEVRYEKGDFYLTQKSRKSDKTTYKNGYIRAPRGNGWANNYKPSRLILSLHVEGHIGYSWVDRYFKDMVGRLTENRKNIIISTMPLQVEVEECYNSNGERYYVVSEEDMKSWLNRTGLLNGMISK</sequence>
<proteinExistence type="predicted"/>
<accession>A0AB37Z1I8</accession>
<protein>
    <submittedName>
        <fullName evidence="1">Uncharacterized protein</fullName>
    </submittedName>
</protein>
<dbReference type="AlphaFoldDB" id="A0AB37Z1I8"/>
<dbReference type="EMBL" id="FMBG01000025">
    <property type="protein sequence ID" value="SCC68885.1"/>
    <property type="molecule type" value="Genomic_DNA"/>
</dbReference>
<evidence type="ECO:0000313" key="1">
    <source>
        <dbReference type="EMBL" id="SCC68885.1"/>
    </source>
</evidence>
<evidence type="ECO:0000313" key="2">
    <source>
        <dbReference type="Proteomes" id="UP000195728"/>
    </source>
</evidence>
<gene>
    <name evidence="1" type="ORF">BC10311_06204</name>
</gene>
<dbReference type="Proteomes" id="UP000195728">
    <property type="component" value="Unassembled WGS sequence"/>
</dbReference>